<keyword evidence="2" id="KW-0812">Transmembrane</keyword>
<feature type="transmembrane region" description="Helical" evidence="2">
    <location>
        <begin position="22"/>
        <end position="43"/>
    </location>
</feature>
<evidence type="ECO:0000256" key="2">
    <source>
        <dbReference type="SAM" id="Phobius"/>
    </source>
</evidence>
<feature type="region of interest" description="Disordered" evidence="1">
    <location>
        <begin position="57"/>
        <end position="128"/>
    </location>
</feature>
<organism evidence="3 4">
    <name type="scientific">Azoarcus indigens</name>
    <dbReference type="NCBI Taxonomy" id="29545"/>
    <lineage>
        <taxon>Bacteria</taxon>
        <taxon>Pseudomonadati</taxon>
        <taxon>Pseudomonadota</taxon>
        <taxon>Betaproteobacteria</taxon>
        <taxon>Rhodocyclales</taxon>
        <taxon>Zoogloeaceae</taxon>
        <taxon>Azoarcus</taxon>
    </lineage>
</organism>
<sequence>MKPPYSTAPQTVSAGHQLWRRWGGLATGVALAAALAALLWYLLADTATTKREVAATPMLMLPPPPPPPPEPEKQPEPEKVEPQVVEPLPTPIEPMEQPAEDAPPSPSEDVGDPVTIDGEAQAGGDAFGIGAGRGGGSVGSGRGGLGNASYAGYVSTVLQRALARDPRTRHLVFDDIRLDLWLSREGRALRVELVDGTGDSATDRAVLELVRQIEAMEERPPASMRYPMRVSMKGRRP</sequence>
<keyword evidence="2" id="KW-1133">Transmembrane helix</keyword>
<comment type="caution">
    <text evidence="3">The sequence shown here is derived from an EMBL/GenBank/DDBJ whole genome shotgun (WGS) entry which is preliminary data.</text>
</comment>
<name>A0A4R6EC66_9RHOO</name>
<reference evidence="3 4" key="1">
    <citation type="submission" date="2019-03" db="EMBL/GenBank/DDBJ databases">
        <title>Genomic Encyclopedia of Type Strains, Phase IV (KMG-IV): sequencing the most valuable type-strain genomes for metagenomic binning, comparative biology and taxonomic classification.</title>
        <authorList>
            <person name="Goeker M."/>
        </authorList>
    </citation>
    <scope>NUCLEOTIDE SEQUENCE [LARGE SCALE GENOMIC DNA]</scope>
    <source>
        <strain evidence="3 4">DSM 12121</strain>
    </source>
</reference>
<dbReference type="EMBL" id="SNVV01000003">
    <property type="protein sequence ID" value="TDN55733.1"/>
    <property type="molecule type" value="Genomic_DNA"/>
</dbReference>
<proteinExistence type="predicted"/>
<feature type="compositionally biased region" description="Pro residues" evidence="1">
    <location>
        <begin position="60"/>
        <end position="69"/>
    </location>
</feature>
<dbReference type="RefSeq" id="WP_211168209.1">
    <property type="nucleotide sequence ID" value="NZ_SNVV01000003.1"/>
</dbReference>
<dbReference type="AlphaFoldDB" id="A0A4R6EC66"/>
<gene>
    <name evidence="3" type="ORF">C7389_10365</name>
</gene>
<evidence type="ECO:0000313" key="4">
    <source>
        <dbReference type="Proteomes" id="UP000295129"/>
    </source>
</evidence>
<keyword evidence="2" id="KW-0472">Membrane</keyword>
<dbReference type="Proteomes" id="UP000295129">
    <property type="component" value="Unassembled WGS sequence"/>
</dbReference>
<evidence type="ECO:0000313" key="3">
    <source>
        <dbReference type="EMBL" id="TDN55733.1"/>
    </source>
</evidence>
<accession>A0A4R6EC66</accession>
<keyword evidence="4" id="KW-1185">Reference proteome</keyword>
<evidence type="ECO:0000256" key="1">
    <source>
        <dbReference type="SAM" id="MobiDB-lite"/>
    </source>
</evidence>
<dbReference type="SUPFAM" id="SSF74653">
    <property type="entry name" value="TolA/TonB C-terminal domain"/>
    <property type="match status" value="1"/>
</dbReference>
<protein>
    <submittedName>
        <fullName evidence="3">Outer membrane transport energization protein TonB</fullName>
    </submittedName>
</protein>
<feature type="compositionally biased region" description="Basic and acidic residues" evidence="1">
    <location>
        <begin position="70"/>
        <end position="81"/>
    </location>
</feature>